<dbReference type="Pfam" id="PF11316">
    <property type="entry name" value="Rhamno_transf"/>
    <property type="match status" value="1"/>
</dbReference>
<keyword evidence="1" id="KW-0808">Transferase</keyword>
<dbReference type="SUPFAM" id="SSF53448">
    <property type="entry name" value="Nucleotide-diphospho-sugar transferases"/>
    <property type="match status" value="1"/>
</dbReference>
<evidence type="ECO:0000313" key="2">
    <source>
        <dbReference type="Proteomes" id="UP000183635"/>
    </source>
</evidence>
<name>A0A1I3B9N9_9RHOB</name>
<sequence length="301" mass="34226">MKEQDIAILGVCRFSMLGRGDWKAYRNKTDDQLEAIYDEKAAELFAPERMLARLATFEHLTLASMKAQSDPNFRFLVLSSDRMPETYRARLERICEGMAQVELRFVAPMHVSEAITLLAPELGLDLPDTVQFRLDDDDCVSKDFIRRLRRHAAGLWRNAHFAVSFSSLYYCVTDGPTEGIYNWYSPFFSAGAAVRHSTRTVFDYGHYKIPQHLVSVTDPHFPCIVTHRGDNDTPRHEAQTLRKRGMTVALQEDVQRAWARHFSYLGPEGLALSTFARYLGEKAGRPQFLGLDGEGEAKDVA</sequence>
<dbReference type="EMBL" id="FOPU01000020">
    <property type="protein sequence ID" value="SFH58689.1"/>
    <property type="molecule type" value="Genomic_DNA"/>
</dbReference>
<dbReference type="Proteomes" id="UP000183635">
    <property type="component" value="Unassembled WGS sequence"/>
</dbReference>
<dbReference type="AlphaFoldDB" id="A0A1I3B9N9"/>
<dbReference type="InterPro" id="IPR029044">
    <property type="entry name" value="Nucleotide-diphossugar_trans"/>
</dbReference>
<organism evidence="1 2">
    <name type="scientific">Paracoccus aminovorans</name>
    <dbReference type="NCBI Taxonomy" id="34004"/>
    <lineage>
        <taxon>Bacteria</taxon>
        <taxon>Pseudomonadati</taxon>
        <taxon>Pseudomonadota</taxon>
        <taxon>Alphaproteobacteria</taxon>
        <taxon>Rhodobacterales</taxon>
        <taxon>Paracoccaceae</taxon>
        <taxon>Paracoccus</taxon>
    </lineage>
</organism>
<dbReference type="OrthoDB" id="7874906at2"/>
<protein>
    <submittedName>
        <fullName evidence="1">Putative rhamnosyl transferase</fullName>
    </submittedName>
</protein>
<dbReference type="STRING" id="34004.SAMN04488021_12027"/>
<reference evidence="1 2" key="1">
    <citation type="submission" date="2016-10" db="EMBL/GenBank/DDBJ databases">
        <authorList>
            <person name="de Groot N.N."/>
        </authorList>
    </citation>
    <scope>NUCLEOTIDE SEQUENCE [LARGE SCALE GENOMIC DNA]</scope>
    <source>
        <strain evidence="1 2">DSM 8537</strain>
    </source>
</reference>
<gene>
    <name evidence="1" type="ORF">SAMN04488021_12027</name>
</gene>
<dbReference type="RefSeq" id="WP_074968387.1">
    <property type="nucleotide sequence ID" value="NZ_CBCRYP010000021.1"/>
</dbReference>
<dbReference type="InterPro" id="IPR021466">
    <property type="entry name" value="Put_rhamnosyl_transferase"/>
</dbReference>
<proteinExistence type="predicted"/>
<evidence type="ECO:0000313" key="1">
    <source>
        <dbReference type="EMBL" id="SFH58689.1"/>
    </source>
</evidence>
<accession>A0A1I3B9N9</accession>
<keyword evidence="2" id="KW-1185">Reference proteome</keyword>
<dbReference type="GO" id="GO:0016740">
    <property type="term" value="F:transferase activity"/>
    <property type="evidence" value="ECO:0007669"/>
    <property type="project" value="UniProtKB-KW"/>
</dbReference>